<dbReference type="GO" id="GO:0000156">
    <property type="term" value="F:phosphorelay response regulator activity"/>
    <property type="evidence" value="ECO:0007669"/>
    <property type="project" value="TreeGrafter"/>
</dbReference>
<protein>
    <submittedName>
        <fullName evidence="10">DNA-binding response regulator</fullName>
    </submittedName>
</protein>
<dbReference type="EMBL" id="PYHR01000002">
    <property type="protein sequence ID" value="PWD51926.1"/>
    <property type="molecule type" value="Genomic_DNA"/>
</dbReference>
<feature type="DNA-binding region" description="OmpR/PhoB-type" evidence="6">
    <location>
        <begin position="163"/>
        <end position="270"/>
    </location>
</feature>
<dbReference type="InterPro" id="IPR001867">
    <property type="entry name" value="OmpR/PhoB-type_DNA-bd"/>
</dbReference>
<dbReference type="CDD" id="cd17574">
    <property type="entry name" value="REC_OmpR"/>
    <property type="match status" value="1"/>
</dbReference>
<dbReference type="InterPro" id="IPR001789">
    <property type="entry name" value="Sig_transdc_resp-reg_receiver"/>
</dbReference>
<feature type="domain" description="Response regulatory" evidence="8">
    <location>
        <begin position="7"/>
        <end position="120"/>
    </location>
</feature>
<dbReference type="InterPro" id="IPR036388">
    <property type="entry name" value="WH-like_DNA-bd_sf"/>
</dbReference>
<organism evidence="10 11">
    <name type="scientific">Serinibacter arcticus</name>
    <dbReference type="NCBI Taxonomy" id="1655435"/>
    <lineage>
        <taxon>Bacteria</taxon>
        <taxon>Bacillati</taxon>
        <taxon>Actinomycetota</taxon>
        <taxon>Actinomycetes</taxon>
        <taxon>Micrococcales</taxon>
        <taxon>Beutenbergiaceae</taxon>
        <taxon>Serinibacter</taxon>
    </lineage>
</organism>
<dbReference type="PANTHER" id="PTHR48111">
    <property type="entry name" value="REGULATOR OF RPOS"/>
    <property type="match status" value="1"/>
</dbReference>
<dbReference type="InterPro" id="IPR011006">
    <property type="entry name" value="CheY-like_superfamily"/>
</dbReference>
<evidence type="ECO:0000256" key="4">
    <source>
        <dbReference type="ARBA" id="ARBA00023163"/>
    </source>
</evidence>
<dbReference type="InterPro" id="IPR039420">
    <property type="entry name" value="WalR-like"/>
</dbReference>
<feature type="compositionally biased region" description="Gly residues" evidence="7">
    <location>
        <begin position="145"/>
        <end position="157"/>
    </location>
</feature>
<keyword evidence="4" id="KW-0804">Transcription</keyword>
<feature type="region of interest" description="Disordered" evidence="7">
    <location>
        <begin position="125"/>
        <end position="167"/>
    </location>
</feature>
<feature type="modified residue" description="4-aspartylphosphate" evidence="5">
    <location>
        <position position="56"/>
    </location>
</feature>
<dbReference type="GO" id="GO:0032993">
    <property type="term" value="C:protein-DNA complex"/>
    <property type="evidence" value="ECO:0007669"/>
    <property type="project" value="TreeGrafter"/>
</dbReference>
<keyword evidence="11" id="KW-1185">Reference proteome</keyword>
<dbReference type="RefSeq" id="WP_109230308.1">
    <property type="nucleotide sequence ID" value="NZ_PYHR01000002.1"/>
</dbReference>
<evidence type="ECO:0000313" key="10">
    <source>
        <dbReference type="EMBL" id="PWD51926.1"/>
    </source>
</evidence>
<evidence type="ECO:0000256" key="2">
    <source>
        <dbReference type="ARBA" id="ARBA00023015"/>
    </source>
</evidence>
<dbReference type="InterPro" id="IPR016032">
    <property type="entry name" value="Sig_transdc_resp-reg_C-effctor"/>
</dbReference>
<evidence type="ECO:0000259" key="9">
    <source>
        <dbReference type="PROSITE" id="PS51755"/>
    </source>
</evidence>
<dbReference type="Pfam" id="PF00486">
    <property type="entry name" value="Trans_reg_C"/>
    <property type="match status" value="1"/>
</dbReference>
<dbReference type="Proteomes" id="UP000245166">
    <property type="component" value="Unassembled WGS sequence"/>
</dbReference>
<keyword evidence="1 5" id="KW-0597">Phosphoprotein</keyword>
<name>A0A2U1ZY62_9MICO</name>
<evidence type="ECO:0000256" key="5">
    <source>
        <dbReference type="PROSITE-ProRule" id="PRU00169"/>
    </source>
</evidence>
<dbReference type="PROSITE" id="PS50110">
    <property type="entry name" value="RESPONSE_REGULATORY"/>
    <property type="match status" value="1"/>
</dbReference>
<dbReference type="AlphaFoldDB" id="A0A2U1ZY62"/>
<feature type="domain" description="OmpR/PhoB-type" evidence="9">
    <location>
        <begin position="163"/>
        <end position="270"/>
    </location>
</feature>
<dbReference type="SMART" id="SM00448">
    <property type="entry name" value="REC"/>
    <property type="match status" value="1"/>
</dbReference>
<gene>
    <name evidence="10" type="ORF">C8046_16020</name>
</gene>
<dbReference type="SMART" id="SM00862">
    <property type="entry name" value="Trans_reg_C"/>
    <property type="match status" value="1"/>
</dbReference>
<comment type="caution">
    <text evidence="10">The sequence shown here is derived from an EMBL/GenBank/DDBJ whole genome shotgun (WGS) entry which is preliminary data.</text>
</comment>
<dbReference type="GO" id="GO:0005829">
    <property type="term" value="C:cytosol"/>
    <property type="evidence" value="ECO:0007669"/>
    <property type="project" value="TreeGrafter"/>
</dbReference>
<evidence type="ECO:0000256" key="3">
    <source>
        <dbReference type="ARBA" id="ARBA00023125"/>
    </source>
</evidence>
<evidence type="ECO:0000259" key="8">
    <source>
        <dbReference type="PROSITE" id="PS50110"/>
    </source>
</evidence>
<dbReference type="PANTHER" id="PTHR48111:SF4">
    <property type="entry name" value="DNA-BINDING DUAL TRANSCRIPTIONAL REGULATOR OMPR"/>
    <property type="match status" value="1"/>
</dbReference>
<keyword evidence="2" id="KW-0805">Transcription regulation</keyword>
<dbReference type="OrthoDB" id="9812490at2"/>
<evidence type="ECO:0000256" key="7">
    <source>
        <dbReference type="SAM" id="MobiDB-lite"/>
    </source>
</evidence>
<proteinExistence type="predicted"/>
<dbReference type="Gene3D" id="6.10.250.690">
    <property type="match status" value="1"/>
</dbReference>
<dbReference type="CDD" id="cd00383">
    <property type="entry name" value="trans_reg_C"/>
    <property type="match status" value="1"/>
</dbReference>
<dbReference type="Gene3D" id="3.40.50.2300">
    <property type="match status" value="1"/>
</dbReference>
<dbReference type="PROSITE" id="PS51755">
    <property type="entry name" value="OMPR_PHOB"/>
    <property type="match status" value="1"/>
</dbReference>
<evidence type="ECO:0000256" key="1">
    <source>
        <dbReference type="ARBA" id="ARBA00022553"/>
    </source>
</evidence>
<dbReference type="SUPFAM" id="SSF52172">
    <property type="entry name" value="CheY-like"/>
    <property type="match status" value="1"/>
</dbReference>
<accession>A0A2U1ZY62</accession>
<dbReference type="SUPFAM" id="SSF46894">
    <property type="entry name" value="C-terminal effector domain of the bipartite response regulators"/>
    <property type="match status" value="1"/>
</dbReference>
<dbReference type="GO" id="GO:0000976">
    <property type="term" value="F:transcription cis-regulatory region binding"/>
    <property type="evidence" value="ECO:0007669"/>
    <property type="project" value="TreeGrafter"/>
</dbReference>
<dbReference type="GO" id="GO:0006355">
    <property type="term" value="P:regulation of DNA-templated transcription"/>
    <property type="evidence" value="ECO:0007669"/>
    <property type="project" value="InterPro"/>
</dbReference>
<evidence type="ECO:0000256" key="6">
    <source>
        <dbReference type="PROSITE-ProRule" id="PRU01091"/>
    </source>
</evidence>
<dbReference type="Pfam" id="PF00072">
    <property type="entry name" value="Response_reg"/>
    <property type="match status" value="1"/>
</dbReference>
<keyword evidence="3 6" id="KW-0238">DNA-binding</keyword>
<sequence length="271" mass="29990">MSSNSRVVVIVEDDADVRRLLEMVLSPAGFQTHSAATGLDGVNLTRETDPVVVTLDISLPDIDGFEVARRIRTFSDAYIIMLTARVDEIDALMGLESGADDYITKPFRPRELRARIEAMLRRPRTTVRGEDAPPLGEDAPVEISGGAGSSNGAGTGGQSWPMRAQDESGRTLVVDRLARTVTLDESDVHLTRSEFDILSHLVTVPGRVSSKEDLARMLRHGRESVDAPVEQSENRRLDVHMVNLRRKLDDDSSNPRWVETVRGVGYRFRQG</sequence>
<reference evidence="10 11" key="1">
    <citation type="submission" date="2018-03" db="EMBL/GenBank/DDBJ databases">
        <title>Genome assembly of novel Miniimonas species PCH200.</title>
        <authorList>
            <person name="Thakur V."/>
            <person name="Kumar V."/>
            <person name="Singh D."/>
        </authorList>
    </citation>
    <scope>NUCLEOTIDE SEQUENCE [LARGE SCALE GENOMIC DNA]</scope>
    <source>
        <strain evidence="10 11">PCH200</strain>
    </source>
</reference>
<evidence type="ECO:0000313" key="11">
    <source>
        <dbReference type="Proteomes" id="UP000245166"/>
    </source>
</evidence>
<dbReference type="Gene3D" id="1.10.10.10">
    <property type="entry name" value="Winged helix-like DNA-binding domain superfamily/Winged helix DNA-binding domain"/>
    <property type="match status" value="1"/>
</dbReference>